<protein>
    <submittedName>
        <fullName evidence="2">Uncharacterized protein</fullName>
    </submittedName>
</protein>
<feature type="compositionally biased region" description="Low complexity" evidence="1">
    <location>
        <begin position="865"/>
        <end position="875"/>
    </location>
</feature>
<dbReference type="Proteomes" id="UP001055712">
    <property type="component" value="Unassembled WGS sequence"/>
</dbReference>
<gene>
    <name evidence="2" type="ORF">D9Q98_009836</name>
</gene>
<comment type="caution">
    <text evidence="2">The sequence shown here is derived from an EMBL/GenBank/DDBJ whole genome shotgun (WGS) entry which is preliminary data.</text>
</comment>
<feature type="region of interest" description="Disordered" evidence="1">
    <location>
        <begin position="276"/>
        <end position="306"/>
    </location>
</feature>
<reference evidence="2" key="2">
    <citation type="submission" date="2020-11" db="EMBL/GenBank/DDBJ databases">
        <authorList>
            <person name="Cecchin M."/>
            <person name="Marcolungo L."/>
            <person name="Rossato M."/>
            <person name="Girolomoni L."/>
            <person name="Cosentino E."/>
            <person name="Cuine S."/>
            <person name="Li-Beisson Y."/>
            <person name="Delledonne M."/>
            <person name="Ballottari M."/>
        </authorList>
    </citation>
    <scope>NUCLEOTIDE SEQUENCE</scope>
    <source>
        <strain evidence="2">211/11P</strain>
        <tissue evidence="2">Whole cell</tissue>
    </source>
</reference>
<name>A0A9D4TFL2_CHLVU</name>
<sequence length="1322" mass="137242">MQNEDIDRKRHKRDPFAAKYVSLATSEFGRAAPGHCQGPDQRADAGRSAVEAAATNVHVRVELIKTMKNALVKQTEDALKRSAAPPQRQRLGSRRHQTAAAAAAAIVGAGPVGAALDGQDAVADGDAGAAFYRDDLHLQFKQLLRGEQPPELRLAELQELLLGGGEGDATRLPDAQLILDVEAELAPPPFEDLLLQLFGEGDIALDATAQPADPASDEPSAAGLEAVVDLLRQHTAPLEQQGILQLLPAGVSSWGDQLAPRVLPPLPPYLQPQAAMQAPLQPDHHHHQQQQPASPGGQWRPATGVTAGDSRVVSDDAIQEADDGAPAWAAFEVGGSQAAAEAITPLPPIAAPLQLHGQTGAAAEGGVLLAYDDDQGQQAWCRMAEVSAAAGTSTAEELQGCGDGKAEDPWAALEHGKMGDGAVLSQQLPRPLTEQPAIAGAVLQPGGGHRVPVFPVRRRPPAPAQPEVVPESEGEEEWDDRMLQQVAELERAALLRPQQPNQEPQAQPRHQLPHQRHAPVFPNRAITQRALPPGAWPCGKAAAGAVGWAGASEGIEESDSEGDRIAGAAPRQGKARAAAVPAYSQRPALLLSTGHSAAVGGVRHGTGGDEDIGAEGVPESPLISQEQQRAEQHNRDQQAAHAVPVTAPPTAAHSGSDMQGGMLLLDLTAIDIDALRPSVLLRQPVGGKPKWKPVLDPESLLLPLLRPSLPPPPAQAPGAVAPKLPAPVHSTAAAAAAAAELMAGLTAQDLDAWDQWSQGDDGSGSGGEPAGQCQEAPPQPLVHGQPEEVQVEWDQVAADQPAVQQGVAAGSPARGTCAWRQGGVPAAQPVPAATVGSAGSLAAGDEQDVQVCFDDAEGQWEEEQQQQPRQQRAQQHPAMQTSLQAPLTAWRHSQLSQGTTSGWQQRERTYGADALWIGNEERKLLGSEGQDEEWGCAAAASSTPASLGDTWVEFEAPARDATHHTGYVRDVQEAGQRAWQDQAAGSPCSTGAAAAPAADVADPWAALEAEAAPFGADSAAQQVAGTSPSAALTAAAAGSASPQCQAMSEAWPSPTAMSAAAGCAAASDDDLGGGWGCDVEWEDCADDGCMAPAALQQAAVTSHPQAAAAAGTANSWGAEPQLDSGALTTQDTCDALDWEYDDAQEEVAAKPAAGAGRLLLARTPSSRTAAWQQPGPDCGAELGKRRHEEIGDRIIQALMEERRRDRVDLQPLLLQLSQRLTAGLAAPDCGAGSSGGVSLRLSAVRRECMQGGDPGTQASLQRYLMALLTAVHRHNSGPIGTAEEGEGTVTDGTGTSLAAVLASRQLRLFTPPGSSDVTITAL</sequence>
<feature type="compositionally biased region" description="Low complexity" evidence="1">
    <location>
        <begin position="498"/>
        <end position="508"/>
    </location>
</feature>
<keyword evidence="3" id="KW-1185">Reference proteome</keyword>
<evidence type="ECO:0000256" key="1">
    <source>
        <dbReference type="SAM" id="MobiDB-lite"/>
    </source>
</evidence>
<feature type="compositionally biased region" description="Basic and acidic residues" evidence="1">
    <location>
        <begin position="628"/>
        <end position="638"/>
    </location>
</feature>
<dbReference type="OrthoDB" id="516004at2759"/>
<evidence type="ECO:0000313" key="2">
    <source>
        <dbReference type="EMBL" id="KAI3424281.1"/>
    </source>
</evidence>
<feature type="region of interest" description="Disordered" evidence="1">
    <location>
        <begin position="458"/>
        <end position="477"/>
    </location>
</feature>
<proteinExistence type="predicted"/>
<feature type="region of interest" description="Disordered" evidence="1">
    <location>
        <begin position="754"/>
        <end position="782"/>
    </location>
</feature>
<feature type="region of interest" description="Disordered" evidence="1">
    <location>
        <begin position="858"/>
        <end position="880"/>
    </location>
</feature>
<feature type="compositionally biased region" description="Low complexity" evidence="1">
    <location>
        <begin position="289"/>
        <end position="298"/>
    </location>
</feature>
<feature type="region of interest" description="Disordered" evidence="1">
    <location>
        <begin position="498"/>
        <end position="517"/>
    </location>
</feature>
<reference evidence="2" key="1">
    <citation type="journal article" date="2019" name="Plant J.">
        <title>Chlorella vulgaris genome assembly and annotation reveals the molecular basis for metabolic acclimation to high light conditions.</title>
        <authorList>
            <person name="Cecchin M."/>
            <person name="Marcolungo L."/>
            <person name="Rossato M."/>
            <person name="Girolomoni L."/>
            <person name="Cosentino E."/>
            <person name="Cuine S."/>
            <person name="Li-Beisson Y."/>
            <person name="Delledonne M."/>
            <person name="Ballottari M."/>
        </authorList>
    </citation>
    <scope>NUCLEOTIDE SEQUENCE</scope>
    <source>
        <strain evidence="2">211/11P</strain>
    </source>
</reference>
<evidence type="ECO:0000313" key="3">
    <source>
        <dbReference type="Proteomes" id="UP001055712"/>
    </source>
</evidence>
<dbReference type="EMBL" id="SIDB01000013">
    <property type="protein sequence ID" value="KAI3424281.1"/>
    <property type="molecule type" value="Genomic_DNA"/>
</dbReference>
<feature type="region of interest" description="Disordered" evidence="1">
    <location>
        <begin position="601"/>
        <end position="643"/>
    </location>
</feature>
<accession>A0A9D4TFL2</accession>
<organism evidence="2 3">
    <name type="scientific">Chlorella vulgaris</name>
    <name type="common">Green alga</name>
    <dbReference type="NCBI Taxonomy" id="3077"/>
    <lineage>
        <taxon>Eukaryota</taxon>
        <taxon>Viridiplantae</taxon>
        <taxon>Chlorophyta</taxon>
        <taxon>core chlorophytes</taxon>
        <taxon>Trebouxiophyceae</taxon>
        <taxon>Chlorellales</taxon>
        <taxon>Chlorellaceae</taxon>
        <taxon>Chlorella clade</taxon>
        <taxon>Chlorella</taxon>
    </lineage>
</organism>